<accession>A0ACC0BTV6</accession>
<comment type="caution">
    <text evidence="1">The sequence shown here is derived from an EMBL/GenBank/DDBJ whole genome shotgun (WGS) entry which is preliminary data.</text>
</comment>
<organism evidence="1 2">
    <name type="scientific">Catharanthus roseus</name>
    <name type="common">Madagascar periwinkle</name>
    <name type="synonym">Vinca rosea</name>
    <dbReference type="NCBI Taxonomy" id="4058"/>
    <lineage>
        <taxon>Eukaryota</taxon>
        <taxon>Viridiplantae</taxon>
        <taxon>Streptophyta</taxon>
        <taxon>Embryophyta</taxon>
        <taxon>Tracheophyta</taxon>
        <taxon>Spermatophyta</taxon>
        <taxon>Magnoliopsida</taxon>
        <taxon>eudicotyledons</taxon>
        <taxon>Gunneridae</taxon>
        <taxon>Pentapetalae</taxon>
        <taxon>asterids</taxon>
        <taxon>lamiids</taxon>
        <taxon>Gentianales</taxon>
        <taxon>Apocynaceae</taxon>
        <taxon>Rauvolfioideae</taxon>
        <taxon>Vinceae</taxon>
        <taxon>Catharanthinae</taxon>
        <taxon>Catharanthus</taxon>
    </lineage>
</organism>
<evidence type="ECO:0000313" key="1">
    <source>
        <dbReference type="EMBL" id="KAI5676034.1"/>
    </source>
</evidence>
<dbReference type="EMBL" id="CM044702">
    <property type="protein sequence ID" value="KAI5676034.1"/>
    <property type="molecule type" value="Genomic_DNA"/>
</dbReference>
<reference evidence="2" key="1">
    <citation type="journal article" date="2023" name="Nat. Plants">
        <title>Single-cell RNA sequencing provides a high-resolution roadmap for understanding the multicellular compartmentation of specialized metabolism.</title>
        <authorList>
            <person name="Sun S."/>
            <person name="Shen X."/>
            <person name="Li Y."/>
            <person name="Li Y."/>
            <person name="Wang S."/>
            <person name="Li R."/>
            <person name="Zhang H."/>
            <person name="Shen G."/>
            <person name="Guo B."/>
            <person name="Wei J."/>
            <person name="Xu J."/>
            <person name="St-Pierre B."/>
            <person name="Chen S."/>
            <person name="Sun C."/>
        </authorList>
    </citation>
    <scope>NUCLEOTIDE SEQUENCE [LARGE SCALE GENOMIC DNA]</scope>
</reference>
<evidence type="ECO:0000313" key="2">
    <source>
        <dbReference type="Proteomes" id="UP001060085"/>
    </source>
</evidence>
<gene>
    <name evidence="1" type="ORF">M9H77_06984</name>
</gene>
<name>A0ACC0BTV6_CATRO</name>
<protein>
    <submittedName>
        <fullName evidence="1">Uncharacterized protein</fullName>
    </submittedName>
</protein>
<keyword evidence="2" id="KW-1185">Reference proteome</keyword>
<proteinExistence type="predicted"/>
<dbReference type="Proteomes" id="UP001060085">
    <property type="component" value="Linkage Group LG02"/>
</dbReference>
<sequence length="97" mass="11468">MEQQFSCLAHDVKDLEREEEAICEQSSRRDFGGHPMHDKQRGYAIDLELEIVIMIYLVKIVPRNDARNGGNDVNMEESFHKRRFDYGEYYDNYNYGG</sequence>